<reference evidence="2 3" key="1">
    <citation type="journal article" date="2011" name="J. Bacteriol.">
        <title>Complete genome sequence and updated annotation of Desulfovibrio alaskensis G20.</title>
        <authorList>
            <person name="Hauser L.J."/>
            <person name="Land M.L."/>
            <person name="Brown S.D."/>
            <person name="Larimer F."/>
            <person name="Keller K.L."/>
            <person name="Rapp-Giles B.J."/>
            <person name="Price M.N."/>
            <person name="Lin M."/>
            <person name="Bruce D.C."/>
            <person name="Detter J.C."/>
            <person name="Tapia R."/>
            <person name="Han C.S."/>
            <person name="Goodwin L.A."/>
            <person name="Cheng J.F."/>
            <person name="Pitluck S."/>
            <person name="Copeland A."/>
            <person name="Lucas S."/>
            <person name="Nolan M."/>
            <person name="Lapidus A.L."/>
            <person name="Palumbo A.V."/>
            <person name="Wall J.D."/>
        </authorList>
    </citation>
    <scope>NUCLEOTIDE SEQUENCE [LARGE SCALE GENOMIC DNA]</scope>
    <source>
        <strain evidence="3">ATCC BAA 1058 / DSM 17464 / G20</strain>
    </source>
</reference>
<dbReference type="STRING" id="207559.Dde_0159"/>
<dbReference type="InterPro" id="IPR008407">
    <property type="entry name" value="Brnchd-chn_aa_trnsp_AzlD"/>
</dbReference>
<feature type="transmembrane region" description="Helical" evidence="1">
    <location>
        <begin position="6"/>
        <end position="27"/>
    </location>
</feature>
<keyword evidence="1" id="KW-0812">Transmembrane</keyword>
<feature type="transmembrane region" description="Helical" evidence="1">
    <location>
        <begin position="69"/>
        <end position="88"/>
    </location>
</feature>
<sequence length="107" mass="11576">MNADVFVLILGMAAVTYIPRLVPVWLLSSRSLPPVVGRWLSFVPTAVLSALLMPALVLREEHFDITGNIYFWAALPSFAVAMLTRSFFGTVAAGMATVAAARYFGLA</sequence>
<evidence type="ECO:0000313" key="3">
    <source>
        <dbReference type="Proteomes" id="UP000002710"/>
    </source>
</evidence>
<accession>Q317D6</accession>
<evidence type="ECO:0000313" key="2">
    <source>
        <dbReference type="EMBL" id="ABB36960.1"/>
    </source>
</evidence>
<evidence type="ECO:0000256" key="1">
    <source>
        <dbReference type="SAM" id="Phobius"/>
    </source>
</evidence>
<proteinExistence type="predicted"/>
<dbReference type="AlphaFoldDB" id="Q317D6"/>
<feature type="transmembrane region" description="Helical" evidence="1">
    <location>
        <begin position="39"/>
        <end position="57"/>
    </location>
</feature>
<protein>
    <submittedName>
        <fullName evidence="2">Branched-chain amino acid transport</fullName>
    </submittedName>
</protein>
<organism evidence="2 3">
    <name type="scientific">Oleidesulfovibrio alaskensis (strain ATCC BAA-1058 / DSM 17464 / G20)</name>
    <name type="common">Desulfovibrio alaskensis</name>
    <dbReference type="NCBI Taxonomy" id="207559"/>
    <lineage>
        <taxon>Bacteria</taxon>
        <taxon>Pseudomonadati</taxon>
        <taxon>Thermodesulfobacteriota</taxon>
        <taxon>Desulfovibrionia</taxon>
        <taxon>Desulfovibrionales</taxon>
        <taxon>Desulfovibrionaceae</taxon>
        <taxon>Oleidesulfovibrio</taxon>
    </lineage>
</organism>
<gene>
    <name evidence="2" type="ordered locus">Dde_0159</name>
</gene>
<dbReference type="EMBL" id="CP000112">
    <property type="protein sequence ID" value="ABB36960.1"/>
    <property type="molecule type" value="Genomic_DNA"/>
</dbReference>
<dbReference type="RefSeq" id="WP_011366324.1">
    <property type="nucleotide sequence ID" value="NC_007519.1"/>
</dbReference>
<dbReference type="KEGG" id="dde:Dde_0159"/>
<keyword evidence="3" id="KW-1185">Reference proteome</keyword>
<dbReference type="Pfam" id="PF05437">
    <property type="entry name" value="AzlD"/>
    <property type="match status" value="1"/>
</dbReference>
<keyword evidence="1" id="KW-0472">Membrane</keyword>
<dbReference type="eggNOG" id="COG4392">
    <property type="taxonomic scope" value="Bacteria"/>
</dbReference>
<name>Q317D6_OLEA2</name>
<keyword evidence="1" id="KW-1133">Transmembrane helix</keyword>
<dbReference type="Proteomes" id="UP000002710">
    <property type="component" value="Chromosome"/>
</dbReference>
<dbReference type="HOGENOM" id="CLU_157896_0_1_7"/>